<feature type="transmembrane region" description="Helical" evidence="1">
    <location>
        <begin position="433"/>
        <end position="453"/>
    </location>
</feature>
<dbReference type="PANTHER" id="PTHR11161:SF71">
    <property type="entry name" value="NOSE RESISTANT-TO-FLUOXETINE PROTEIN N-TERMINAL DOMAIN-CONTAINING PROTEIN"/>
    <property type="match status" value="1"/>
</dbReference>
<evidence type="ECO:0000313" key="5">
    <source>
        <dbReference type="EMBL" id="KAJ8964553.1"/>
    </source>
</evidence>
<dbReference type="Proteomes" id="UP001162156">
    <property type="component" value="Unassembled WGS sequence"/>
</dbReference>
<feature type="transmembrane region" description="Helical" evidence="1">
    <location>
        <begin position="298"/>
        <end position="322"/>
    </location>
</feature>
<keyword evidence="1" id="KW-0472">Membrane</keyword>
<keyword evidence="1" id="KW-1133">Transmembrane helix</keyword>
<reference evidence="5" key="1">
    <citation type="journal article" date="2023" name="Insect Mol. Biol.">
        <title>Genome sequencing provides insights into the evolution of gene families encoding plant cell wall-degrading enzymes in longhorned beetles.</title>
        <authorList>
            <person name="Shin N.R."/>
            <person name="Okamura Y."/>
            <person name="Kirsch R."/>
            <person name="Pauchet Y."/>
        </authorList>
    </citation>
    <scope>NUCLEOTIDE SEQUENCE</scope>
    <source>
        <strain evidence="5">RBIC_L_NR</strain>
    </source>
</reference>
<evidence type="ECO:0000256" key="1">
    <source>
        <dbReference type="SAM" id="Phobius"/>
    </source>
</evidence>
<accession>A0AAV8ZIH5</accession>
<dbReference type="Pfam" id="PF20146">
    <property type="entry name" value="NRF"/>
    <property type="match status" value="1"/>
</dbReference>
<dbReference type="AlphaFoldDB" id="A0AAV8ZIH5"/>
<evidence type="ECO:0000313" key="6">
    <source>
        <dbReference type="Proteomes" id="UP001162156"/>
    </source>
</evidence>
<keyword evidence="6" id="KW-1185">Reference proteome</keyword>
<dbReference type="InterPro" id="IPR002656">
    <property type="entry name" value="Acyl_transf_3_dom"/>
</dbReference>
<evidence type="ECO:0000259" key="4">
    <source>
        <dbReference type="Pfam" id="PF20146"/>
    </source>
</evidence>
<proteinExistence type="predicted"/>
<protein>
    <recommendedName>
        <fullName evidence="7">Acyltransferase 3 domain-containing protein</fullName>
    </recommendedName>
</protein>
<feature type="chain" id="PRO_5043417880" description="Acyltransferase 3 domain-containing protein" evidence="2">
    <location>
        <begin position="26"/>
        <end position="465"/>
    </location>
</feature>
<feature type="signal peptide" evidence="2">
    <location>
        <begin position="1"/>
        <end position="25"/>
    </location>
</feature>
<sequence length="465" mass="55004">MSGKLNIQLLTFLCYIAFYSQISESFVLDKILDEDENAVNFIELYIPTMNSNNEKCRNHSLYYLQELRNYTLWATENMENKGIYCFCIVFDATTKFPSGVIYGSSYDFGNFDECLELKIPYQHEDFSGKYCMAKYTFDSPYREKDRNKKWYNYKFDDYKIYFNISMWKKIESCFRSVITLSLIIVILASTYDLLSKRDDFAHIKLTEWILPPNVNLLFKFLIISGKSHDTILCFSFQRNFRKLTSTKTNPDGLDCLAGMKVYSMFLIILLHRQMFDYGSALINPTEVERYYSQFEMTFVLNGPILVDTFFTISGFLATYLILYQNYRSKNGKFSIFLYIHRYIRMTSTYCIILAFYCTLFVKLGNGPLWHERVGLEREKCREAWWTNMLYINNYVDTKHYCMFQSWYMACDMDGFIFVPIICWIIWKKASAGVVTIILAIIASILTVFIVVFLNDEQPILLIYLR</sequence>
<dbReference type="GO" id="GO:0016747">
    <property type="term" value="F:acyltransferase activity, transferring groups other than amino-acyl groups"/>
    <property type="evidence" value="ECO:0007669"/>
    <property type="project" value="InterPro"/>
</dbReference>
<organism evidence="5 6">
    <name type="scientific">Rhamnusium bicolor</name>
    <dbReference type="NCBI Taxonomy" id="1586634"/>
    <lineage>
        <taxon>Eukaryota</taxon>
        <taxon>Metazoa</taxon>
        <taxon>Ecdysozoa</taxon>
        <taxon>Arthropoda</taxon>
        <taxon>Hexapoda</taxon>
        <taxon>Insecta</taxon>
        <taxon>Pterygota</taxon>
        <taxon>Neoptera</taxon>
        <taxon>Endopterygota</taxon>
        <taxon>Coleoptera</taxon>
        <taxon>Polyphaga</taxon>
        <taxon>Cucujiformia</taxon>
        <taxon>Chrysomeloidea</taxon>
        <taxon>Cerambycidae</taxon>
        <taxon>Lepturinae</taxon>
        <taxon>Rhagiini</taxon>
        <taxon>Rhamnusium</taxon>
    </lineage>
</organism>
<evidence type="ECO:0008006" key="7">
    <source>
        <dbReference type="Google" id="ProtNLM"/>
    </source>
</evidence>
<evidence type="ECO:0000256" key="2">
    <source>
        <dbReference type="SAM" id="SignalP"/>
    </source>
</evidence>
<keyword evidence="2" id="KW-0732">Signal</keyword>
<name>A0AAV8ZIH5_9CUCU</name>
<gene>
    <name evidence="5" type="ORF">NQ314_004852</name>
</gene>
<feature type="domain" description="Nose resistant-to-fluoxetine protein N-terminal" evidence="4">
    <location>
        <begin position="56"/>
        <end position="157"/>
    </location>
</feature>
<dbReference type="PANTHER" id="PTHR11161">
    <property type="entry name" value="O-ACYLTRANSFERASE"/>
    <property type="match status" value="1"/>
</dbReference>
<keyword evidence="1" id="KW-0812">Transmembrane</keyword>
<evidence type="ECO:0000259" key="3">
    <source>
        <dbReference type="Pfam" id="PF01757"/>
    </source>
</evidence>
<dbReference type="EMBL" id="JANEYF010001344">
    <property type="protein sequence ID" value="KAJ8964553.1"/>
    <property type="molecule type" value="Genomic_DNA"/>
</dbReference>
<dbReference type="InterPro" id="IPR006621">
    <property type="entry name" value="Nose-resist-to-fluoxetine_N"/>
</dbReference>
<feature type="domain" description="Acyltransferase 3" evidence="3">
    <location>
        <begin position="256"/>
        <end position="458"/>
    </location>
</feature>
<comment type="caution">
    <text evidence="5">The sequence shown here is derived from an EMBL/GenBank/DDBJ whole genome shotgun (WGS) entry which is preliminary data.</text>
</comment>
<dbReference type="InterPro" id="IPR052728">
    <property type="entry name" value="O2_lipid_transport_reg"/>
</dbReference>
<dbReference type="Pfam" id="PF01757">
    <property type="entry name" value="Acyl_transf_3"/>
    <property type="match status" value="1"/>
</dbReference>
<feature type="transmembrane region" description="Helical" evidence="1">
    <location>
        <begin position="342"/>
        <end position="361"/>
    </location>
</feature>
<feature type="transmembrane region" description="Helical" evidence="1">
    <location>
        <begin position="406"/>
        <end position="426"/>
    </location>
</feature>